<organism evidence="1 2">
    <name type="scientific">Brachionus calyciflorus</name>
    <dbReference type="NCBI Taxonomy" id="104777"/>
    <lineage>
        <taxon>Eukaryota</taxon>
        <taxon>Metazoa</taxon>
        <taxon>Spiralia</taxon>
        <taxon>Gnathifera</taxon>
        <taxon>Rotifera</taxon>
        <taxon>Eurotatoria</taxon>
        <taxon>Monogononta</taxon>
        <taxon>Pseudotrocha</taxon>
        <taxon>Ploima</taxon>
        <taxon>Brachionidae</taxon>
        <taxon>Brachionus</taxon>
    </lineage>
</organism>
<sequence>MFTKLLEERKKAIIKFYIDEIESHLVNLSSIATNRFLKKEQTNAYYMSTSIEKAFQSFKYKEDISYSSFFKYTDDRFKKPHRISDLCDYCEKKKDLIRNLLRLSQESGYEGIEDFSSIKEYLILNKSRQREAYNSMRQNLEDDYILIDMDWKQKVMIGLSPRQPSNEYRNQISRTVFGFGIYYKKNGIVEFLNINLISCHPSSETGLEKIVQTFAFVVDSITQESRINEPFQKIKGITSYYNFFNNNSNEIRSVVISDLRQSKLVEFEDSNNLNNYPTIEKKVIVQKLPNIIRKTKNIKKNLRSIQISLNSDINSSQELSDIMANKDNSLKENENTSCNEECKNCKNSPRFRISDLQNQRKNILKEELLRHSHQSLENQINGKVKNKEEVLDELKNHYLRNHINQREDVLESNFRCLTRIFGTLNSLLMHKLRLKH</sequence>
<proteinExistence type="predicted"/>
<evidence type="ECO:0000313" key="1">
    <source>
        <dbReference type="EMBL" id="CAF1001690.1"/>
    </source>
</evidence>
<protein>
    <submittedName>
        <fullName evidence="1">Uncharacterized protein</fullName>
    </submittedName>
</protein>
<reference evidence="1" key="1">
    <citation type="submission" date="2021-02" db="EMBL/GenBank/DDBJ databases">
        <authorList>
            <person name="Nowell W R."/>
        </authorList>
    </citation>
    <scope>NUCLEOTIDE SEQUENCE</scope>
    <source>
        <strain evidence="1">Ploen Becks lab</strain>
    </source>
</reference>
<dbReference type="OrthoDB" id="10194741at2759"/>
<accession>A0A814GWI7</accession>
<dbReference type="EMBL" id="CAJNOC010003883">
    <property type="protein sequence ID" value="CAF1001690.1"/>
    <property type="molecule type" value="Genomic_DNA"/>
</dbReference>
<comment type="caution">
    <text evidence="1">The sequence shown here is derived from an EMBL/GenBank/DDBJ whole genome shotgun (WGS) entry which is preliminary data.</text>
</comment>
<name>A0A814GWI7_9BILA</name>
<gene>
    <name evidence="1" type="ORF">OXX778_LOCUS16436</name>
</gene>
<dbReference type="Proteomes" id="UP000663879">
    <property type="component" value="Unassembled WGS sequence"/>
</dbReference>
<keyword evidence="2" id="KW-1185">Reference proteome</keyword>
<evidence type="ECO:0000313" key="2">
    <source>
        <dbReference type="Proteomes" id="UP000663879"/>
    </source>
</evidence>
<dbReference type="AlphaFoldDB" id="A0A814GWI7"/>